<dbReference type="PANTHER" id="PTHR43391:SF12">
    <property type="entry name" value="OXIDOREDUCTASE EPHD-RELATED"/>
    <property type="match status" value="1"/>
</dbReference>
<protein>
    <submittedName>
        <fullName evidence="4">SDR family oxidoreductase</fullName>
    </submittedName>
</protein>
<comment type="caution">
    <text evidence="4">The sequence shown here is derived from an EMBL/GenBank/DDBJ whole genome shotgun (WGS) entry which is preliminary data.</text>
</comment>
<gene>
    <name evidence="4" type="ORF">ACFQGD_31710</name>
</gene>
<evidence type="ECO:0000313" key="5">
    <source>
        <dbReference type="Proteomes" id="UP001596337"/>
    </source>
</evidence>
<dbReference type="InterPro" id="IPR057326">
    <property type="entry name" value="KR_dom"/>
</dbReference>
<dbReference type="SMART" id="SM00822">
    <property type="entry name" value="PKS_KR"/>
    <property type="match status" value="1"/>
</dbReference>
<dbReference type="CDD" id="cd05233">
    <property type="entry name" value="SDR_c"/>
    <property type="match status" value="1"/>
</dbReference>
<dbReference type="Proteomes" id="UP001596337">
    <property type="component" value="Unassembled WGS sequence"/>
</dbReference>
<dbReference type="InterPro" id="IPR020904">
    <property type="entry name" value="Sc_DH/Rdtase_CS"/>
</dbReference>
<dbReference type="Pfam" id="PF00561">
    <property type="entry name" value="Abhydrolase_1"/>
    <property type="match status" value="1"/>
</dbReference>
<dbReference type="InterPro" id="IPR000073">
    <property type="entry name" value="AB_hydrolase_1"/>
</dbReference>
<proteinExistence type="inferred from homology"/>
<dbReference type="RefSeq" id="WP_345391734.1">
    <property type="nucleotide sequence ID" value="NZ_BAABLA010000007.1"/>
</dbReference>
<accession>A0ABW2CAW9</accession>
<dbReference type="InterPro" id="IPR002347">
    <property type="entry name" value="SDR_fam"/>
</dbReference>
<dbReference type="InterPro" id="IPR036291">
    <property type="entry name" value="NAD(P)-bd_dom_sf"/>
</dbReference>
<dbReference type="PRINTS" id="PR00080">
    <property type="entry name" value="SDRFAMILY"/>
</dbReference>
<dbReference type="SUPFAM" id="SSF51735">
    <property type="entry name" value="NAD(P)-binding Rossmann-fold domains"/>
    <property type="match status" value="1"/>
</dbReference>
<reference evidence="5" key="1">
    <citation type="journal article" date="2019" name="Int. J. Syst. Evol. Microbiol.">
        <title>The Global Catalogue of Microorganisms (GCM) 10K type strain sequencing project: providing services to taxonomists for standard genome sequencing and annotation.</title>
        <authorList>
            <consortium name="The Broad Institute Genomics Platform"/>
            <consortium name="The Broad Institute Genome Sequencing Center for Infectious Disease"/>
            <person name="Wu L."/>
            <person name="Ma J."/>
        </authorList>
    </citation>
    <scope>NUCLEOTIDE SEQUENCE [LARGE SCALE GENOMIC DNA]</scope>
    <source>
        <strain evidence="5">KCTC 32255</strain>
    </source>
</reference>
<dbReference type="InterPro" id="IPR029058">
    <property type="entry name" value="AB_hydrolase_fold"/>
</dbReference>
<evidence type="ECO:0000256" key="2">
    <source>
        <dbReference type="ARBA" id="ARBA00023002"/>
    </source>
</evidence>
<keyword evidence="5" id="KW-1185">Reference proteome</keyword>
<evidence type="ECO:0000256" key="1">
    <source>
        <dbReference type="ARBA" id="ARBA00006484"/>
    </source>
</evidence>
<dbReference type="PRINTS" id="PR00081">
    <property type="entry name" value="GDHRDH"/>
</dbReference>
<feature type="domain" description="Ketoreductase" evidence="3">
    <location>
        <begin position="303"/>
        <end position="483"/>
    </location>
</feature>
<evidence type="ECO:0000313" key="4">
    <source>
        <dbReference type="EMBL" id="MFC6871697.1"/>
    </source>
</evidence>
<keyword evidence="2" id="KW-0560">Oxidoreductase</keyword>
<dbReference type="NCBIfam" id="NF004514">
    <property type="entry name" value="PRK05855.1"/>
    <property type="match status" value="1"/>
</dbReference>
<name>A0ABW2CAW9_9PSEU</name>
<dbReference type="Pfam" id="PF00106">
    <property type="entry name" value="adh_short"/>
    <property type="match status" value="1"/>
</dbReference>
<dbReference type="PANTHER" id="PTHR43391">
    <property type="entry name" value="RETINOL DEHYDROGENASE-RELATED"/>
    <property type="match status" value="1"/>
</dbReference>
<dbReference type="Gene3D" id="3.40.50.720">
    <property type="entry name" value="NAD(P)-binding Rossmann-like Domain"/>
    <property type="match status" value="1"/>
</dbReference>
<dbReference type="Gene3D" id="3.40.50.1820">
    <property type="entry name" value="alpha/beta hydrolase"/>
    <property type="match status" value="1"/>
</dbReference>
<comment type="similarity">
    <text evidence="1">Belongs to the short-chain dehydrogenases/reductases (SDR) family.</text>
</comment>
<dbReference type="PROSITE" id="PS00061">
    <property type="entry name" value="ADH_SHORT"/>
    <property type="match status" value="1"/>
</dbReference>
<dbReference type="EMBL" id="JBHSXX010000001">
    <property type="protein sequence ID" value="MFC6871697.1"/>
    <property type="molecule type" value="Genomic_DNA"/>
</dbReference>
<dbReference type="SUPFAM" id="SSF53474">
    <property type="entry name" value="alpha/beta-Hydrolases"/>
    <property type="match status" value="1"/>
</dbReference>
<sequence>MTRRVLSDDGVSLAVTEIGSGDVTVVCVHGYPDNGSLWQPVVDALSDRYRVVIYDVRGAGESDKPAAQRAYHLDRLAEDLAAVVNAVSPDKPVHLLAHDWGSIQTWHAVTGDWLRGRVASFTSISGPCLDHAGAWLRSRLRPRGLRELLRQLAHSWYIAFFQLPRIPELAWRSGLAGRALQQLDGTGAPPDTGDAIRGLALYRENMLSRFTKPARRDTDVPVQVLAPEDDGFVTPLVQTDIGRWVPRLWTRRVAGGHWLPRTRPDVVARCATEFIDHIEGAQEPWSLSRARVTSEAHGRFARQVAVITGAGNGIGAATAIALAEEGADLVLTDVDELAVARTAEQARRHGARAQAVACDVSDASAMADLAKQVAAEYGAPDIVVNNAGIGMAGPFTQTTLADWERVIDVNLWGVIHGCKLFAEQMIARGEGGHIVNLASAAAYLPSKLLPAYATTKAAVLMLSECLRAELGPQGIGVTAVCPGFVHTNITATTRFVGVDDGEQLRRQRATTAAYQRRNYPPEKVAARILRAIERDVPLAPAAAEAHVGLALSRMTPAAVRAAARLDPTPRGG</sequence>
<evidence type="ECO:0000259" key="3">
    <source>
        <dbReference type="SMART" id="SM00822"/>
    </source>
</evidence>
<organism evidence="4 5">
    <name type="scientific">Haloechinothrix salitolerans</name>
    <dbReference type="NCBI Taxonomy" id="926830"/>
    <lineage>
        <taxon>Bacteria</taxon>
        <taxon>Bacillati</taxon>
        <taxon>Actinomycetota</taxon>
        <taxon>Actinomycetes</taxon>
        <taxon>Pseudonocardiales</taxon>
        <taxon>Pseudonocardiaceae</taxon>
        <taxon>Haloechinothrix</taxon>
    </lineage>
</organism>